<proteinExistence type="inferred from homology"/>
<evidence type="ECO:0000313" key="5">
    <source>
        <dbReference type="EMBL" id="MFC4653988.1"/>
    </source>
</evidence>
<dbReference type="EMBL" id="JBHSGB010000002">
    <property type="protein sequence ID" value="MFC4653988.1"/>
    <property type="molecule type" value="Genomic_DNA"/>
</dbReference>
<dbReference type="InterPro" id="IPR013766">
    <property type="entry name" value="Thioredoxin_domain"/>
</dbReference>
<feature type="signal peptide" evidence="3">
    <location>
        <begin position="1"/>
        <end position="18"/>
    </location>
</feature>
<evidence type="ECO:0000256" key="3">
    <source>
        <dbReference type="SAM" id="SignalP"/>
    </source>
</evidence>
<protein>
    <recommendedName>
        <fullName evidence="2">Thiol:disulfide interchange protein</fullName>
    </recommendedName>
</protein>
<dbReference type="Proteomes" id="UP001595962">
    <property type="component" value="Unassembled WGS sequence"/>
</dbReference>
<dbReference type="PANTHER" id="PTHR35891:SF2">
    <property type="entry name" value="THIOL:DISULFIDE INTERCHANGE PROTEIN DSBA"/>
    <property type="match status" value="1"/>
</dbReference>
<dbReference type="InterPro" id="IPR036249">
    <property type="entry name" value="Thioredoxin-like_sf"/>
</dbReference>
<dbReference type="PANTHER" id="PTHR35891">
    <property type="entry name" value="THIOL:DISULFIDE INTERCHANGE PROTEIN DSBA"/>
    <property type="match status" value="1"/>
</dbReference>
<feature type="domain" description="Thioredoxin" evidence="4">
    <location>
        <begin position="8"/>
        <end position="203"/>
    </location>
</feature>
<name>A0ABV9JHS0_9GAMM</name>
<keyword evidence="6" id="KW-1185">Reference proteome</keyword>
<reference evidence="6" key="1">
    <citation type="journal article" date="2019" name="Int. J. Syst. Evol. Microbiol.">
        <title>The Global Catalogue of Microorganisms (GCM) 10K type strain sequencing project: providing services to taxonomists for standard genome sequencing and annotation.</title>
        <authorList>
            <consortium name="The Broad Institute Genomics Platform"/>
            <consortium name="The Broad Institute Genome Sequencing Center for Infectious Disease"/>
            <person name="Wu L."/>
            <person name="Ma J."/>
        </authorList>
    </citation>
    <scope>NUCLEOTIDE SEQUENCE [LARGE SCALE GENOMIC DNA]</scope>
    <source>
        <strain evidence="6">DT28</strain>
    </source>
</reference>
<dbReference type="Gene3D" id="3.40.30.10">
    <property type="entry name" value="Glutaredoxin"/>
    <property type="match status" value="1"/>
</dbReference>
<sequence>MLRTLVASLVLLPSLVFAAQFEAGKHYEVLSTPKTATPEVVEFFSFYCPHCRAFEPFAQELNKSLPKGQKLIRNHVDFLRAAPPEVQAELGKAFLVAESVGQGDHIADAIFNYIHQQRASFSNAHDIRSLMLVNDVPAMVYDAGLVSPKIQAEAQAVKDRQDFYTKAEVLKGVPTLIVNGKYQVKFGELDSAHFQQQLNELVAYLLAKKD</sequence>
<feature type="chain" id="PRO_5045731358" description="Thiol:disulfide interchange protein" evidence="3">
    <location>
        <begin position="19"/>
        <end position="210"/>
    </location>
</feature>
<evidence type="ECO:0000256" key="2">
    <source>
        <dbReference type="PIRNR" id="PIRNR001488"/>
    </source>
</evidence>
<evidence type="ECO:0000256" key="1">
    <source>
        <dbReference type="ARBA" id="ARBA00022729"/>
    </source>
</evidence>
<dbReference type="InterPro" id="IPR023205">
    <property type="entry name" value="DsbA/DsbL"/>
</dbReference>
<dbReference type="SUPFAM" id="SSF52833">
    <property type="entry name" value="Thioredoxin-like"/>
    <property type="match status" value="1"/>
</dbReference>
<keyword evidence="1 3" id="KW-0732">Signal</keyword>
<dbReference type="RefSeq" id="WP_377331628.1">
    <property type="nucleotide sequence ID" value="NZ_JBHSGB010000002.1"/>
</dbReference>
<dbReference type="CDD" id="cd03019">
    <property type="entry name" value="DsbA_DsbA"/>
    <property type="match status" value="1"/>
</dbReference>
<dbReference type="Pfam" id="PF13462">
    <property type="entry name" value="Thioredoxin_4"/>
    <property type="match status" value="1"/>
</dbReference>
<gene>
    <name evidence="5" type="ORF">ACFO3I_02995</name>
</gene>
<dbReference type="InterPro" id="IPR050824">
    <property type="entry name" value="Thiol_disulfide_DsbA"/>
</dbReference>
<evidence type="ECO:0000259" key="4">
    <source>
        <dbReference type="PROSITE" id="PS51352"/>
    </source>
</evidence>
<dbReference type="PIRSF" id="PIRSF001488">
    <property type="entry name" value="Tdi_protein"/>
    <property type="match status" value="1"/>
</dbReference>
<keyword evidence="2" id="KW-1015">Disulfide bond</keyword>
<accession>A0ABV9JHS0</accession>
<comment type="similarity">
    <text evidence="2">Belongs to the thioredoxin family.</text>
</comment>
<keyword evidence="2" id="KW-0574">Periplasm</keyword>
<comment type="caution">
    <text evidence="5">The sequence shown here is derived from an EMBL/GenBank/DDBJ whole genome shotgun (WGS) entry which is preliminary data.</text>
</comment>
<organism evidence="5 6">
    <name type="scientific">Rheinheimera marina</name>
    <dbReference type="NCBI Taxonomy" id="1774958"/>
    <lineage>
        <taxon>Bacteria</taxon>
        <taxon>Pseudomonadati</taxon>
        <taxon>Pseudomonadota</taxon>
        <taxon>Gammaproteobacteria</taxon>
        <taxon>Chromatiales</taxon>
        <taxon>Chromatiaceae</taxon>
        <taxon>Rheinheimera</taxon>
    </lineage>
</organism>
<dbReference type="PROSITE" id="PS51352">
    <property type="entry name" value="THIOREDOXIN_2"/>
    <property type="match status" value="1"/>
</dbReference>
<evidence type="ECO:0000313" key="6">
    <source>
        <dbReference type="Proteomes" id="UP001595962"/>
    </source>
</evidence>
<dbReference type="InterPro" id="IPR012336">
    <property type="entry name" value="Thioredoxin-like_fold"/>
</dbReference>
<comment type="subcellular location">
    <subcellularLocation>
        <location evidence="2">Periplasm</location>
    </subcellularLocation>
</comment>